<dbReference type="EMBL" id="CM056744">
    <property type="protein sequence ID" value="KAJ8668000.1"/>
    <property type="molecule type" value="Genomic_DNA"/>
</dbReference>
<organism evidence="1 2">
    <name type="scientific">Eretmocerus hayati</name>
    <dbReference type="NCBI Taxonomy" id="131215"/>
    <lineage>
        <taxon>Eukaryota</taxon>
        <taxon>Metazoa</taxon>
        <taxon>Ecdysozoa</taxon>
        <taxon>Arthropoda</taxon>
        <taxon>Hexapoda</taxon>
        <taxon>Insecta</taxon>
        <taxon>Pterygota</taxon>
        <taxon>Neoptera</taxon>
        <taxon>Endopterygota</taxon>
        <taxon>Hymenoptera</taxon>
        <taxon>Apocrita</taxon>
        <taxon>Proctotrupomorpha</taxon>
        <taxon>Chalcidoidea</taxon>
        <taxon>Aphelinidae</taxon>
        <taxon>Aphelininae</taxon>
        <taxon>Eretmocerus</taxon>
    </lineage>
</organism>
<reference evidence="1" key="1">
    <citation type="submission" date="2023-04" db="EMBL/GenBank/DDBJ databases">
        <title>A chromosome-level genome assembly of the parasitoid wasp Eretmocerus hayati.</title>
        <authorList>
            <person name="Zhong Y."/>
            <person name="Liu S."/>
            <person name="Liu Y."/>
        </authorList>
    </citation>
    <scope>NUCLEOTIDE SEQUENCE</scope>
    <source>
        <strain evidence="1">ZJU_SS_LIU_2023</strain>
    </source>
</reference>
<proteinExistence type="predicted"/>
<name>A0ACC2NA32_9HYME</name>
<sequence length="402" mass="45570">MKTKYLGPGEHDWGFVEVRPGAHMFWLLYYTTNSQVSSPYEKPLVIWLQGGPGGSGTGYGNFAEIGPVDVNLRPRNYTWVKECNVLFIDNPVGAGFSYVDSEDKYATNNTQIADDLVNLMKSFLEQKPGFRKVPTYIFGESYGGKMGVEFALAWHKNLTSIESNLKGLALGDASISAPDIMDAWAPFLLQRGLIDADTSKAIEEQIVAVKKAMSDKRWREANQLYNRVLDFAIEKSNNISIYNVLEKAGYDSVSTDLKTVEHFMIEVVKELLNMGEKQYHIRSSAVYDALDDCRKPVFNMVEELLNETDLKVFTYSGEFDFLINSLGTYRWSDKLSWKHAEKWRSSDPIPIYVNGVIEAWQRTYDKFSFFRILHSGHMAPKDNPAAMLKILNLMISNSTTTS</sequence>
<dbReference type="Proteomes" id="UP001239111">
    <property type="component" value="Chromosome 4"/>
</dbReference>
<gene>
    <name evidence="1" type="ORF">QAD02_009663</name>
</gene>
<keyword evidence="2" id="KW-1185">Reference proteome</keyword>
<accession>A0ACC2NA32</accession>
<evidence type="ECO:0000313" key="1">
    <source>
        <dbReference type="EMBL" id="KAJ8668000.1"/>
    </source>
</evidence>
<evidence type="ECO:0000313" key="2">
    <source>
        <dbReference type="Proteomes" id="UP001239111"/>
    </source>
</evidence>
<protein>
    <submittedName>
        <fullName evidence="1">Uncharacterized protein</fullName>
    </submittedName>
</protein>
<comment type="caution">
    <text evidence="1">The sequence shown here is derived from an EMBL/GenBank/DDBJ whole genome shotgun (WGS) entry which is preliminary data.</text>
</comment>